<reference evidence="1" key="1">
    <citation type="submission" date="2016-04" db="EMBL/GenBank/DDBJ databases">
        <authorList>
            <person name="Nguyen H.D."/>
            <person name="Samba Siva P."/>
            <person name="Cullis J."/>
            <person name="Levesque C.A."/>
            <person name="Hambleton S."/>
        </authorList>
    </citation>
    <scope>NUCLEOTIDE SEQUENCE</scope>
    <source>
        <strain evidence="1">DAOMC 236426</strain>
    </source>
</reference>
<proteinExistence type="predicted"/>
<accession>A0A8X7MIF6</accession>
<comment type="caution">
    <text evidence="1">The sequence shown here is derived from an EMBL/GenBank/DDBJ whole genome shotgun (WGS) entry which is preliminary data.</text>
</comment>
<organism evidence="1 2">
    <name type="scientific">Tilletia controversa</name>
    <name type="common">dwarf bunt fungus</name>
    <dbReference type="NCBI Taxonomy" id="13291"/>
    <lineage>
        <taxon>Eukaryota</taxon>
        <taxon>Fungi</taxon>
        <taxon>Dikarya</taxon>
        <taxon>Basidiomycota</taxon>
        <taxon>Ustilaginomycotina</taxon>
        <taxon>Exobasidiomycetes</taxon>
        <taxon>Tilletiales</taxon>
        <taxon>Tilletiaceae</taxon>
        <taxon>Tilletia</taxon>
    </lineage>
</organism>
<dbReference type="EMBL" id="LWDE02003317">
    <property type="protein sequence ID" value="KAE8235746.1"/>
    <property type="molecule type" value="Genomic_DNA"/>
</dbReference>
<name>A0A8X7MIF6_9BASI</name>
<evidence type="ECO:0000313" key="1">
    <source>
        <dbReference type="EMBL" id="KAE8235746.1"/>
    </source>
</evidence>
<protein>
    <submittedName>
        <fullName evidence="1">Uncharacterized protein</fullName>
    </submittedName>
</protein>
<dbReference type="Proteomes" id="UP000077684">
    <property type="component" value="Unassembled WGS sequence"/>
</dbReference>
<sequence length="111" mass="12386">MHPRDVAYARAILTKQQDSSSALLDFGLADSTSALEQRDYLQGKNKEIKVSDASKPEGDAIRISYTHRNDPLGILRIKEEGVGISTKYLAIKDHDNRSNISNNTTELTFSY</sequence>
<gene>
    <name evidence="1" type="ORF">A4X06_0g9772</name>
</gene>
<reference evidence="1" key="2">
    <citation type="journal article" date="2019" name="IMA Fungus">
        <title>Genome sequencing and comparison of five Tilletia species to identify candidate genes for the detection of regulated species infecting wheat.</title>
        <authorList>
            <person name="Nguyen H.D.T."/>
            <person name="Sultana T."/>
            <person name="Kesanakurti P."/>
            <person name="Hambleton S."/>
        </authorList>
    </citation>
    <scope>NUCLEOTIDE SEQUENCE</scope>
    <source>
        <strain evidence="1">DAOMC 236426</strain>
    </source>
</reference>
<keyword evidence="2" id="KW-1185">Reference proteome</keyword>
<dbReference type="AlphaFoldDB" id="A0A8X7MIF6"/>
<evidence type="ECO:0000313" key="2">
    <source>
        <dbReference type="Proteomes" id="UP000077684"/>
    </source>
</evidence>